<proteinExistence type="predicted"/>
<dbReference type="RefSeq" id="WP_212685992.1">
    <property type="nucleotide sequence ID" value="NZ_JAGSPN010000001.1"/>
</dbReference>
<name>A0A941DGP7_9BURK</name>
<gene>
    <name evidence="1" type="ORF">KDM89_00410</name>
</gene>
<reference evidence="1" key="1">
    <citation type="submission" date="2021-04" db="EMBL/GenBank/DDBJ databases">
        <title>novel species isolated from subtropical streams in China.</title>
        <authorList>
            <person name="Lu H."/>
        </authorList>
    </citation>
    <scope>NUCLEOTIDE SEQUENCE</scope>
    <source>
        <strain evidence="1">LFS511W</strain>
    </source>
</reference>
<keyword evidence="2" id="KW-1185">Reference proteome</keyword>
<protein>
    <submittedName>
        <fullName evidence="1">Uncharacterized protein</fullName>
    </submittedName>
</protein>
<sequence length="90" mass="11012">MDNLKIDRALEYVKQITEKNHGDLPDWNRYQDMVKNLLSDPSDRRFKMPHEYYYAFLRAKGMTHEECLERMGLPVRKKAPTEKKSFWKFW</sequence>
<dbReference type="AlphaFoldDB" id="A0A941DGP7"/>
<evidence type="ECO:0000313" key="2">
    <source>
        <dbReference type="Proteomes" id="UP000680067"/>
    </source>
</evidence>
<comment type="caution">
    <text evidence="1">The sequence shown here is derived from an EMBL/GenBank/DDBJ whole genome shotgun (WGS) entry which is preliminary data.</text>
</comment>
<evidence type="ECO:0000313" key="1">
    <source>
        <dbReference type="EMBL" id="MBR7780587.1"/>
    </source>
</evidence>
<dbReference type="EMBL" id="JAGSPN010000001">
    <property type="protein sequence ID" value="MBR7780587.1"/>
    <property type="molecule type" value="Genomic_DNA"/>
</dbReference>
<organism evidence="1 2">
    <name type="scientific">Undibacterium luofuense</name>
    <dbReference type="NCBI Taxonomy" id="2828733"/>
    <lineage>
        <taxon>Bacteria</taxon>
        <taxon>Pseudomonadati</taxon>
        <taxon>Pseudomonadota</taxon>
        <taxon>Betaproteobacteria</taxon>
        <taxon>Burkholderiales</taxon>
        <taxon>Oxalobacteraceae</taxon>
        <taxon>Undibacterium</taxon>
    </lineage>
</organism>
<dbReference type="Proteomes" id="UP000680067">
    <property type="component" value="Unassembled WGS sequence"/>
</dbReference>
<accession>A0A941DGP7</accession>